<organism evidence="1 2">
    <name type="scientific">Pseudodesulfovibrio cashew</name>
    <dbReference type="NCBI Taxonomy" id="2678688"/>
    <lineage>
        <taxon>Bacteria</taxon>
        <taxon>Pseudomonadati</taxon>
        <taxon>Thermodesulfobacteriota</taxon>
        <taxon>Desulfovibrionia</taxon>
        <taxon>Desulfovibrionales</taxon>
        <taxon>Desulfovibrionaceae</taxon>
    </lineage>
</organism>
<name>A0A6I6JL23_9BACT</name>
<proteinExistence type="predicted"/>
<evidence type="ECO:0000313" key="1">
    <source>
        <dbReference type="EMBL" id="QGY40973.1"/>
    </source>
</evidence>
<dbReference type="EMBL" id="CP046400">
    <property type="protein sequence ID" value="QGY40973.1"/>
    <property type="molecule type" value="Genomic_DNA"/>
</dbReference>
<sequence>MNNLKRLAIRMDEASRSNWNFILQKGFFVHGQEGMTVREFLFSRFGYDSDFIDNSVRTIFLNRSPVDGIDKVYVKDGDRLALGGAMPGLVGIVMGRDNPFKSFRKDIASKDGTADEAKGVSIRVFAKVFSTLAVESGEEILSRGIEIPGAYLQSVLEDHAAVYQDGGGAVEMPGDKEMVMVTVEFGSL</sequence>
<evidence type="ECO:0000313" key="2">
    <source>
        <dbReference type="Proteomes" id="UP000428328"/>
    </source>
</evidence>
<dbReference type="AlphaFoldDB" id="A0A6I6JL23"/>
<dbReference type="Proteomes" id="UP000428328">
    <property type="component" value="Chromosome"/>
</dbReference>
<keyword evidence="2" id="KW-1185">Reference proteome</keyword>
<protein>
    <submittedName>
        <fullName evidence="1">Uncharacterized protein</fullName>
    </submittedName>
</protein>
<reference evidence="1 2" key="1">
    <citation type="submission" date="2019-11" db="EMBL/GenBank/DDBJ databases">
        <authorList>
            <person name="Zheng R.K."/>
            <person name="Sun C.M."/>
        </authorList>
    </citation>
    <scope>NUCLEOTIDE SEQUENCE [LARGE SCALE GENOMIC DNA]</scope>
    <source>
        <strain evidence="1 2">SRB007</strain>
    </source>
</reference>
<dbReference type="KEGG" id="psel:GM415_12830"/>
<gene>
    <name evidence="1" type="ORF">GM415_12830</name>
</gene>
<dbReference type="RefSeq" id="WP_158948788.1">
    <property type="nucleotide sequence ID" value="NZ_CP046400.1"/>
</dbReference>
<accession>A0A6I6JL23</accession>